<dbReference type="SUPFAM" id="SSF49899">
    <property type="entry name" value="Concanavalin A-like lectins/glucanases"/>
    <property type="match status" value="1"/>
</dbReference>
<feature type="non-terminal residue" evidence="10">
    <location>
        <position position="65"/>
    </location>
</feature>
<keyword evidence="8" id="KW-0326">Glycosidase</keyword>
<dbReference type="GO" id="GO:0008810">
    <property type="term" value="F:cellulase activity"/>
    <property type="evidence" value="ECO:0007669"/>
    <property type="project" value="UniProtKB-EC"/>
</dbReference>
<evidence type="ECO:0000256" key="4">
    <source>
        <dbReference type="ARBA" id="ARBA00022801"/>
    </source>
</evidence>
<gene>
    <name evidence="10" type="ORF">BDV95DRAFT_446775</name>
</gene>
<evidence type="ECO:0000256" key="5">
    <source>
        <dbReference type="ARBA" id="ARBA00023001"/>
    </source>
</evidence>
<evidence type="ECO:0000256" key="3">
    <source>
        <dbReference type="ARBA" id="ARBA00012601"/>
    </source>
</evidence>
<dbReference type="GO" id="GO:0030245">
    <property type="term" value="P:cellulose catabolic process"/>
    <property type="evidence" value="ECO:0007669"/>
    <property type="project" value="UniProtKB-KW"/>
</dbReference>
<evidence type="ECO:0000256" key="1">
    <source>
        <dbReference type="ARBA" id="ARBA00000966"/>
    </source>
</evidence>
<evidence type="ECO:0000256" key="8">
    <source>
        <dbReference type="ARBA" id="ARBA00023295"/>
    </source>
</evidence>
<dbReference type="PANTHER" id="PTHR33753:SF1">
    <property type="entry name" value="ENDO-BETA-1,4-GLUCANASE CELB"/>
    <property type="match status" value="1"/>
</dbReference>
<evidence type="ECO:0000256" key="6">
    <source>
        <dbReference type="ARBA" id="ARBA00023180"/>
    </source>
</evidence>
<dbReference type="PANTHER" id="PTHR33753">
    <property type="entry name" value="1,4-BETA-D-GLUCAN CELLOBIOHYDROLASE B"/>
    <property type="match status" value="1"/>
</dbReference>
<dbReference type="Pfam" id="PF00840">
    <property type="entry name" value="Glyco_hydro_7"/>
    <property type="match status" value="1"/>
</dbReference>
<dbReference type="Gene3D" id="2.70.100.10">
    <property type="entry name" value="Glycoside hydrolase, family 7, domain"/>
    <property type="match status" value="1"/>
</dbReference>
<evidence type="ECO:0000256" key="9">
    <source>
        <dbReference type="ARBA" id="ARBA00023326"/>
    </source>
</evidence>
<keyword evidence="7" id="KW-0119">Carbohydrate metabolism</keyword>
<dbReference type="InterPro" id="IPR037019">
    <property type="entry name" value="Glyco_hydro_7_sf"/>
</dbReference>
<dbReference type="OrthoDB" id="412382at2759"/>
<keyword evidence="4" id="KW-0378">Hydrolase</keyword>
<comment type="catalytic activity">
    <reaction evidence="1">
        <text>Endohydrolysis of (1-&gt;4)-beta-D-glucosidic linkages in cellulose, lichenin and cereal beta-D-glucans.</text>
        <dbReference type="EC" id="3.2.1.4"/>
    </reaction>
</comment>
<feature type="non-terminal residue" evidence="10">
    <location>
        <position position="1"/>
    </location>
</feature>
<evidence type="ECO:0000256" key="2">
    <source>
        <dbReference type="ARBA" id="ARBA00006044"/>
    </source>
</evidence>
<dbReference type="EMBL" id="JAADJZ010000014">
    <property type="protein sequence ID" value="KAF2870193.1"/>
    <property type="molecule type" value="Genomic_DNA"/>
</dbReference>
<keyword evidence="6" id="KW-0325">Glycoprotein</keyword>
<keyword evidence="9" id="KW-0624">Polysaccharide degradation</keyword>
<sequence length="65" mass="6795">ALLGATFAATVLAQAPGPLTPEVHPSLTSYKCTKAGGCVAQNTSIVLDSNYRWLHNAEGYTNCVT</sequence>
<proteinExistence type="inferred from homology"/>
<accession>A0A7C8I8U3</accession>
<dbReference type="InterPro" id="IPR001722">
    <property type="entry name" value="Glyco_hydro_7"/>
</dbReference>
<evidence type="ECO:0000256" key="7">
    <source>
        <dbReference type="ARBA" id="ARBA00023277"/>
    </source>
</evidence>
<keyword evidence="5" id="KW-0136">Cellulose degradation</keyword>
<dbReference type="Proteomes" id="UP000481861">
    <property type="component" value="Unassembled WGS sequence"/>
</dbReference>
<organism evidence="10 11">
    <name type="scientific">Massariosphaeria phaeospora</name>
    <dbReference type="NCBI Taxonomy" id="100035"/>
    <lineage>
        <taxon>Eukaryota</taxon>
        <taxon>Fungi</taxon>
        <taxon>Dikarya</taxon>
        <taxon>Ascomycota</taxon>
        <taxon>Pezizomycotina</taxon>
        <taxon>Dothideomycetes</taxon>
        <taxon>Pleosporomycetidae</taxon>
        <taxon>Pleosporales</taxon>
        <taxon>Pleosporales incertae sedis</taxon>
        <taxon>Massariosphaeria</taxon>
    </lineage>
</organism>
<reference evidence="10 11" key="1">
    <citation type="submission" date="2020-01" db="EMBL/GenBank/DDBJ databases">
        <authorList>
            <consortium name="DOE Joint Genome Institute"/>
            <person name="Haridas S."/>
            <person name="Albert R."/>
            <person name="Binder M."/>
            <person name="Bloem J."/>
            <person name="Labutti K."/>
            <person name="Salamov A."/>
            <person name="Andreopoulos B."/>
            <person name="Baker S.E."/>
            <person name="Barry K."/>
            <person name="Bills G."/>
            <person name="Bluhm B.H."/>
            <person name="Cannon C."/>
            <person name="Castanera R."/>
            <person name="Culley D.E."/>
            <person name="Daum C."/>
            <person name="Ezra D."/>
            <person name="Gonzalez J.B."/>
            <person name="Henrissat B."/>
            <person name="Kuo A."/>
            <person name="Liang C."/>
            <person name="Lipzen A."/>
            <person name="Lutzoni F."/>
            <person name="Magnuson J."/>
            <person name="Mondo S."/>
            <person name="Nolan M."/>
            <person name="Ohm R."/>
            <person name="Pangilinan J."/>
            <person name="Park H.-J.H."/>
            <person name="Ramirez L."/>
            <person name="Alfaro M."/>
            <person name="Sun H."/>
            <person name="Tritt A."/>
            <person name="Yoshinaga Y."/>
            <person name="Zwiers L.-H.L."/>
            <person name="Turgeon B.G."/>
            <person name="Goodwin S.B."/>
            <person name="Spatafora J.W."/>
            <person name="Crous P.W."/>
            <person name="Grigoriev I.V."/>
        </authorList>
    </citation>
    <scope>NUCLEOTIDE SEQUENCE [LARGE SCALE GENOMIC DNA]</scope>
    <source>
        <strain evidence="10 11">CBS 611.86</strain>
    </source>
</reference>
<evidence type="ECO:0000313" key="10">
    <source>
        <dbReference type="EMBL" id="KAF2870193.1"/>
    </source>
</evidence>
<dbReference type="InterPro" id="IPR013320">
    <property type="entry name" value="ConA-like_dom_sf"/>
</dbReference>
<protein>
    <recommendedName>
        <fullName evidence="3">cellulase</fullName>
        <ecNumber evidence="3">3.2.1.4</ecNumber>
    </recommendedName>
</protein>
<evidence type="ECO:0000313" key="11">
    <source>
        <dbReference type="Proteomes" id="UP000481861"/>
    </source>
</evidence>
<dbReference type="AlphaFoldDB" id="A0A7C8I8U3"/>
<comment type="caution">
    <text evidence="10">The sequence shown here is derived from an EMBL/GenBank/DDBJ whole genome shotgun (WGS) entry which is preliminary data.</text>
</comment>
<name>A0A7C8I8U3_9PLEO</name>
<comment type="similarity">
    <text evidence="2">Belongs to the glycosyl hydrolase 7 (cellulase C) family.</text>
</comment>
<dbReference type="EC" id="3.2.1.4" evidence="3"/>
<keyword evidence="11" id="KW-1185">Reference proteome</keyword>